<reference evidence="1 2" key="1">
    <citation type="submission" date="2016-07" db="EMBL/GenBank/DDBJ databases">
        <title>Pervasive Adenine N6-methylation of Active Genes in Fungi.</title>
        <authorList>
            <consortium name="DOE Joint Genome Institute"/>
            <person name="Mondo S.J."/>
            <person name="Dannebaum R.O."/>
            <person name="Kuo R.C."/>
            <person name="Labutti K."/>
            <person name="Haridas S."/>
            <person name="Kuo A."/>
            <person name="Salamov A."/>
            <person name="Ahrendt S.R."/>
            <person name="Lipzen A."/>
            <person name="Sullivan W."/>
            <person name="Andreopoulos W.B."/>
            <person name="Clum A."/>
            <person name="Lindquist E."/>
            <person name="Daum C."/>
            <person name="Ramamoorthy G.K."/>
            <person name="Gryganskyi A."/>
            <person name="Culley D."/>
            <person name="Magnuson J.K."/>
            <person name="James T.Y."/>
            <person name="O'Malley M.A."/>
            <person name="Stajich J.E."/>
            <person name="Spatafora J.W."/>
            <person name="Visel A."/>
            <person name="Grigoriev I.V."/>
        </authorList>
    </citation>
    <scope>NUCLEOTIDE SEQUENCE [LARGE SCALE GENOMIC DNA]</scope>
    <source>
        <strain evidence="1 2">ATCC 12442</strain>
    </source>
</reference>
<dbReference type="RefSeq" id="XP_040746425.1">
    <property type="nucleotide sequence ID" value="XM_040885327.1"/>
</dbReference>
<organism evidence="1 2">
    <name type="scientific">Linderina pennispora</name>
    <dbReference type="NCBI Taxonomy" id="61395"/>
    <lineage>
        <taxon>Eukaryota</taxon>
        <taxon>Fungi</taxon>
        <taxon>Fungi incertae sedis</taxon>
        <taxon>Zoopagomycota</taxon>
        <taxon>Kickxellomycotina</taxon>
        <taxon>Kickxellomycetes</taxon>
        <taxon>Kickxellales</taxon>
        <taxon>Kickxellaceae</taxon>
        <taxon>Linderina</taxon>
    </lineage>
</organism>
<name>A0A1Y1WI93_9FUNG</name>
<evidence type="ECO:0000313" key="2">
    <source>
        <dbReference type="Proteomes" id="UP000193922"/>
    </source>
</evidence>
<evidence type="ECO:0000313" key="1">
    <source>
        <dbReference type="EMBL" id="ORX73085.1"/>
    </source>
</evidence>
<comment type="caution">
    <text evidence="1">The sequence shown here is derived from an EMBL/GenBank/DDBJ whole genome shotgun (WGS) entry which is preliminary data.</text>
</comment>
<protein>
    <submittedName>
        <fullName evidence="1">Uncharacterized protein</fullName>
    </submittedName>
</protein>
<dbReference type="Proteomes" id="UP000193922">
    <property type="component" value="Unassembled WGS sequence"/>
</dbReference>
<proteinExistence type="predicted"/>
<accession>A0A1Y1WI93</accession>
<dbReference type="GeneID" id="63801975"/>
<gene>
    <name evidence="1" type="ORF">DL89DRAFT_255229</name>
</gene>
<keyword evidence="2" id="KW-1185">Reference proteome</keyword>
<dbReference type="AlphaFoldDB" id="A0A1Y1WI93"/>
<sequence length="114" mass="12622">MYETGETRSVRPTYNQVLKYRIRLAGRTFGSGSIEVVALLPKREAKSEGMGGGATLPDAQTLHMGKSNFRAIFLMHAKRLALGLCGAKWPVSDRRFLQVVRMSSLPMDMEAFSA</sequence>
<dbReference type="EMBL" id="MCFD01000002">
    <property type="protein sequence ID" value="ORX73085.1"/>
    <property type="molecule type" value="Genomic_DNA"/>
</dbReference>